<dbReference type="RefSeq" id="WP_397709679.1">
    <property type="nucleotide sequence ID" value="NZ_JBIRGN010000002.1"/>
</dbReference>
<sequence length="40" mass="4438">MLCFLGVMLAICVFFMATAHDMFSAADMLGWDDGFDSEMP</sequence>
<protein>
    <submittedName>
        <fullName evidence="2">Uncharacterized protein</fullName>
    </submittedName>
</protein>
<evidence type="ECO:0000313" key="3">
    <source>
        <dbReference type="Proteomes" id="UP001610818"/>
    </source>
</evidence>
<reference evidence="2 3" key="1">
    <citation type="submission" date="2024-10" db="EMBL/GenBank/DDBJ databases">
        <title>The Natural Products Discovery Center: Release of the First 8490 Sequenced Strains for Exploring Actinobacteria Biosynthetic Diversity.</title>
        <authorList>
            <person name="Kalkreuter E."/>
            <person name="Kautsar S.A."/>
            <person name="Yang D."/>
            <person name="Bader C.D."/>
            <person name="Teijaro C.N."/>
            <person name="Fluegel L."/>
            <person name="Davis C.M."/>
            <person name="Simpson J.R."/>
            <person name="Lauterbach L."/>
            <person name="Steele A.D."/>
            <person name="Gui C."/>
            <person name="Meng S."/>
            <person name="Li G."/>
            <person name="Viehrig K."/>
            <person name="Ye F."/>
            <person name="Su P."/>
            <person name="Kiefer A.F."/>
            <person name="Nichols A."/>
            <person name="Cepeda A.J."/>
            <person name="Yan W."/>
            <person name="Fan B."/>
            <person name="Jiang Y."/>
            <person name="Adhikari A."/>
            <person name="Zheng C.-J."/>
            <person name="Schuster L."/>
            <person name="Cowan T.M."/>
            <person name="Smanski M.J."/>
            <person name="Chevrette M.G."/>
            <person name="De Carvalho L.P.S."/>
            <person name="Shen B."/>
        </authorList>
    </citation>
    <scope>NUCLEOTIDE SEQUENCE [LARGE SCALE GENOMIC DNA]</scope>
    <source>
        <strain evidence="2 3">NPDC017990</strain>
    </source>
</reference>
<dbReference type="EMBL" id="JBIRGQ010000002">
    <property type="protein sequence ID" value="MFH8545046.1"/>
    <property type="molecule type" value="Genomic_DNA"/>
</dbReference>
<evidence type="ECO:0000256" key="1">
    <source>
        <dbReference type="SAM" id="SignalP"/>
    </source>
</evidence>
<dbReference type="Proteomes" id="UP001610818">
    <property type="component" value="Unassembled WGS sequence"/>
</dbReference>
<evidence type="ECO:0000313" key="2">
    <source>
        <dbReference type="EMBL" id="MFH8545046.1"/>
    </source>
</evidence>
<comment type="caution">
    <text evidence="2">The sequence shown here is derived from an EMBL/GenBank/DDBJ whole genome shotgun (WGS) entry which is preliminary data.</text>
</comment>
<organism evidence="2 3">
    <name type="scientific">Streptomyces longisporoflavus</name>
    <dbReference type="NCBI Taxonomy" id="28044"/>
    <lineage>
        <taxon>Bacteria</taxon>
        <taxon>Bacillati</taxon>
        <taxon>Actinomycetota</taxon>
        <taxon>Actinomycetes</taxon>
        <taxon>Kitasatosporales</taxon>
        <taxon>Streptomycetaceae</taxon>
        <taxon>Streptomyces</taxon>
    </lineage>
</organism>
<name>A0ABW7QJ87_9ACTN</name>
<keyword evidence="1" id="KW-0732">Signal</keyword>
<accession>A0ABW7QJ87</accession>
<feature type="signal peptide" evidence="1">
    <location>
        <begin position="1"/>
        <end position="19"/>
    </location>
</feature>
<feature type="chain" id="PRO_5045891731" evidence="1">
    <location>
        <begin position="20"/>
        <end position="40"/>
    </location>
</feature>
<keyword evidence="3" id="KW-1185">Reference proteome</keyword>
<gene>
    <name evidence="2" type="ORF">ACH4F9_08605</name>
</gene>
<proteinExistence type="predicted"/>